<keyword evidence="4" id="KW-1185">Reference proteome</keyword>
<reference evidence="2 3" key="1">
    <citation type="submission" date="2018-01" db="EMBL/GenBank/DDBJ databases">
        <title>The whole genome sequencing and assembly of Paenibacillus chitinolyticus KCCM 41400 strain.</title>
        <authorList>
            <person name="Kim J.-Y."/>
            <person name="Park M.-K."/>
            <person name="Lee Y.-J."/>
            <person name="Yi H."/>
            <person name="Bahn Y.-S."/>
            <person name="Kim J.F."/>
            <person name="Lee D.-W."/>
        </authorList>
    </citation>
    <scope>NUCLEOTIDE SEQUENCE [LARGE SCALE GENOMIC DNA]</scope>
    <source>
        <strain evidence="2 3">KCCM 41400</strain>
    </source>
</reference>
<evidence type="ECO:0008006" key="5">
    <source>
        <dbReference type="Google" id="ProtNLM"/>
    </source>
</evidence>
<proteinExistence type="predicted"/>
<dbReference type="EMBL" id="CP026520">
    <property type="protein sequence ID" value="QAV18456.1"/>
    <property type="molecule type" value="Genomic_DNA"/>
</dbReference>
<protein>
    <recommendedName>
        <fullName evidence="5">Tail terminator</fullName>
    </recommendedName>
</protein>
<accession>A0A410WVF0</accession>
<evidence type="ECO:0000313" key="4">
    <source>
        <dbReference type="Proteomes" id="UP001527202"/>
    </source>
</evidence>
<dbReference type="AlphaFoldDB" id="A0A410WVF0"/>
<dbReference type="RefSeq" id="WP_053228680.1">
    <property type="nucleotide sequence ID" value="NZ_CP026520.1"/>
</dbReference>
<dbReference type="GeneID" id="95375638"/>
<organism evidence="2 3">
    <name type="scientific">Paenibacillus chitinolyticus</name>
    <dbReference type="NCBI Taxonomy" id="79263"/>
    <lineage>
        <taxon>Bacteria</taxon>
        <taxon>Bacillati</taxon>
        <taxon>Bacillota</taxon>
        <taxon>Bacilli</taxon>
        <taxon>Bacillales</taxon>
        <taxon>Paenibacillaceae</taxon>
        <taxon>Paenibacillus</taxon>
    </lineage>
</organism>
<evidence type="ECO:0000313" key="2">
    <source>
        <dbReference type="EMBL" id="QAV18456.1"/>
    </source>
</evidence>
<name>A0A410WVF0_9BACL</name>
<gene>
    <name evidence="1" type="ORF">M5X16_00655</name>
    <name evidence="2" type="ORF">PC41400_12535</name>
</gene>
<reference evidence="1 4" key="2">
    <citation type="submission" date="2022-05" db="EMBL/GenBank/DDBJ databases">
        <title>Genome Sequencing of Bee-Associated Microbes.</title>
        <authorList>
            <person name="Dunlap C."/>
        </authorList>
    </citation>
    <scope>NUCLEOTIDE SEQUENCE [LARGE SCALE GENOMIC DNA]</scope>
    <source>
        <strain evidence="1 4">NRRL B-23120</strain>
    </source>
</reference>
<dbReference type="EMBL" id="JAMDMJ010000001">
    <property type="protein sequence ID" value="MCY9594290.1"/>
    <property type="molecule type" value="Genomic_DNA"/>
</dbReference>
<dbReference type="OrthoDB" id="9802878at2"/>
<dbReference type="Proteomes" id="UP000288943">
    <property type="component" value="Chromosome"/>
</dbReference>
<evidence type="ECO:0000313" key="3">
    <source>
        <dbReference type="Proteomes" id="UP000288943"/>
    </source>
</evidence>
<sequence length="157" mass="17547">MSTSILLQTLKSFVEQSVRDTGAGDRPVRVHVGWLPGAEKFPPAKPDEPAQLLPEGLFPFVLLRALEGEDGNEEGSVKVRLHFGTSSTDPFGYADVLNLIEKVRQAVLKKEIIGGMFELQRPLKWKLANTQAYPQWTGEMVTEWTVPSPVRENLVYD</sequence>
<evidence type="ECO:0000313" key="1">
    <source>
        <dbReference type="EMBL" id="MCY9594290.1"/>
    </source>
</evidence>
<dbReference type="KEGG" id="pchi:PC41400_12535"/>
<dbReference type="Proteomes" id="UP001527202">
    <property type="component" value="Unassembled WGS sequence"/>
</dbReference>